<evidence type="ECO:0000313" key="3">
    <source>
        <dbReference type="Proteomes" id="UP000232149"/>
    </source>
</evidence>
<evidence type="ECO:0000313" key="2">
    <source>
        <dbReference type="EMBL" id="PJZ61897.1"/>
    </source>
</evidence>
<comment type="caution">
    <text evidence="1">The sequence shown here is derived from an EMBL/GenBank/DDBJ whole genome shotgun (WGS) entry which is preliminary data.</text>
</comment>
<dbReference type="RefSeq" id="WP_100787389.1">
    <property type="nucleotide sequence ID" value="NZ_NPDU01000024.1"/>
</dbReference>
<dbReference type="EMBL" id="NPDU01000024">
    <property type="protein sequence ID" value="PJZ61897.1"/>
    <property type="molecule type" value="Genomic_DNA"/>
</dbReference>
<evidence type="ECO:0000313" key="4">
    <source>
        <dbReference type="Proteomes" id="UP000232188"/>
    </source>
</evidence>
<name>A0A2M9YJB3_9LEPT</name>
<gene>
    <name evidence="2" type="ORF">CH376_10865</name>
    <name evidence="1" type="ORF">CH380_19300</name>
</gene>
<dbReference type="Proteomes" id="UP000232188">
    <property type="component" value="Unassembled WGS sequence"/>
</dbReference>
<dbReference type="AlphaFoldDB" id="A0A2M9YJB3"/>
<reference evidence="3 4" key="1">
    <citation type="submission" date="2017-07" db="EMBL/GenBank/DDBJ databases">
        <title>Leptospira spp. isolated from tropical soils.</title>
        <authorList>
            <person name="Thibeaux R."/>
            <person name="Iraola G."/>
            <person name="Ferres I."/>
            <person name="Bierque E."/>
            <person name="Girault D."/>
            <person name="Soupe-Gilbert M.-E."/>
            <person name="Picardeau M."/>
            <person name="Goarant C."/>
        </authorList>
    </citation>
    <scope>NUCLEOTIDE SEQUENCE [LARGE SCALE GENOMIC DNA]</scope>
    <source>
        <strain evidence="1 4">FH2-B-C1</strain>
        <strain evidence="2 3">FH2-B-D1</strain>
    </source>
</reference>
<evidence type="ECO:0000313" key="1">
    <source>
        <dbReference type="EMBL" id="PJZ51594.1"/>
    </source>
</evidence>
<dbReference type="Proteomes" id="UP000232149">
    <property type="component" value="Unassembled WGS sequence"/>
</dbReference>
<sequence length="105" mass="12218">MQDISREYLSNRLIKLGDMIGDGLHHENKSISSEYKRVLHELHPEIKKRKMEKGREQMNEMVNSVIETRSCDCGGKFIQKRKGAKVIICSSCKKRFIIKLKGKKK</sequence>
<keyword evidence="3" id="KW-1185">Reference proteome</keyword>
<organism evidence="1 4">
    <name type="scientific">Leptospira adleri</name>
    <dbReference type="NCBI Taxonomy" id="2023186"/>
    <lineage>
        <taxon>Bacteria</taxon>
        <taxon>Pseudomonadati</taxon>
        <taxon>Spirochaetota</taxon>
        <taxon>Spirochaetia</taxon>
        <taxon>Leptospirales</taxon>
        <taxon>Leptospiraceae</taxon>
        <taxon>Leptospira</taxon>
    </lineage>
</organism>
<accession>A0A2M9YJB3</accession>
<dbReference type="EMBL" id="NPDV01000022">
    <property type="protein sequence ID" value="PJZ51594.1"/>
    <property type="molecule type" value="Genomic_DNA"/>
</dbReference>
<proteinExistence type="predicted"/>
<protein>
    <submittedName>
        <fullName evidence="1">Uncharacterized protein</fullName>
    </submittedName>
</protein>